<organism evidence="1">
    <name type="scientific">Tanacetum cinerariifolium</name>
    <name type="common">Dalmatian daisy</name>
    <name type="synonym">Chrysanthemum cinerariifolium</name>
    <dbReference type="NCBI Taxonomy" id="118510"/>
    <lineage>
        <taxon>Eukaryota</taxon>
        <taxon>Viridiplantae</taxon>
        <taxon>Streptophyta</taxon>
        <taxon>Embryophyta</taxon>
        <taxon>Tracheophyta</taxon>
        <taxon>Spermatophyta</taxon>
        <taxon>Magnoliopsida</taxon>
        <taxon>eudicotyledons</taxon>
        <taxon>Gunneridae</taxon>
        <taxon>Pentapetalae</taxon>
        <taxon>asterids</taxon>
        <taxon>campanulids</taxon>
        <taxon>Asterales</taxon>
        <taxon>Asteraceae</taxon>
        <taxon>Asteroideae</taxon>
        <taxon>Anthemideae</taxon>
        <taxon>Anthemidinae</taxon>
        <taxon>Tanacetum</taxon>
    </lineage>
</organism>
<evidence type="ECO:0000313" key="1">
    <source>
        <dbReference type="EMBL" id="GEU82227.1"/>
    </source>
</evidence>
<accession>A0A6L2N9S4</accession>
<comment type="caution">
    <text evidence="1">The sequence shown here is derived from an EMBL/GenBank/DDBJ whole genome shotgun (WGS) entry which is preliminary data.</text>
</comment>
<proteinExistence type="predicted"/>
<gene>
    <name evidence="1" type="ORF">Tci_054205</name>
</gene>
<reference evidence="1" key="1">
    <citation type="journal article" date="2019" name="Sci. Rep.">
        <title>Draft genome of Tanacetum cinerariifolium, the natural source of mosquito coil.</title>
        <authorList>
            <person name="Yamashiro T."/>
            <person name="Shiraishi A."/>
            <person name="Satake H."/>
            <person name="Nakayama K."/>
        </authorList>
    </citation>
    <scope>NUCLEOTIDE SEQUENCE</scope>
</reference>
<protein>
    <submittedName>
        <fullName evidence="1">Uncharacterized protein</fullName>
    </submittedName>
</protein>
<sequence length="103" mass="11369">MMMGLLEVAHNSIAMTPGCKCNSYVLVLIAPHKSMHMALHIIRASYKSWMPFHRSLSRNTSTVSSGEKNQNKRGLAAAGFGFVFDANDSLITRTDVGPFGQRR</sequence>
<dbReference type="EMBL" id="BKCJ010008440">
    <property type="protein sequence ID" value="GEU82227.1"/>
    <property type="molecule type" value="Genomic_DNA"/>
</dbReference>
<name>A0A6L2N9S4_TANCI</name>
<dbReference type="AlphaFoldDB" id="A0A6L2N9S4"/>